<evidence type="ECO:0000256" key="1">
    <source>
        <dbReference type="SAM" id="MobiDB-lite"/>
    </source>
</evidence>
<proteinExistence type="predicted"/>
<feature type="region of interest" description="Disordered" evidence="1">
    <location>
        <begin position="1"/>
        <end position="35"/>
    </location>
</feature>
<reference evidence="4" key="1">
    <citation type="journal article" date="2019" name="Int. J. Syst. Evol. Microbiol.">
        <title>The Global Catalogue of Microorganisms (GCM) 10K type strain sequencing project: providing services to taxonomists for standard genome sequencing and annotation.</title>
        <authorList>
            <consortium name="The Broad Institute Genomics Platform"/>
            <consortium name="The Broad Institute Genome Sequencing Center for Infectious Disease"/>
            <person name="Wu L."/>
            <person name="Ma J."/>
        </authorList>
    </citation>
    <scope>NUCLEOTIDE SEQUENCE [LARGE SCALE GENOMIC DNA]</scope>
    <source>
        <strain evidence="4">JCM 14330</strain>
    </source>
</reference>
<gene>
    <name evidence="3" type="ORF">GCM10009097_53700</name>
</gene>
<feature type="compositionally biased region" description="Basic and acidic residues" evidence="1">
    <location>
        <begin position="10"/>
        <end position="35"/>
    </location>
</feature>
<keyword evidence="2" id="KW-0812">Transmembrane</keyword>
<sequence length="104" mass="11960">MNTSPHNVPHGHDRLTKQSHEDHDHDHEHEAHDHEHPFDWKEALRICLVAVAAAAVWFKWWEPYPAISVIGVIGLAIGGWPILKEALDVESRTIIRPPMEQMRV</sequence>
<evidence type="ECO:0000256" key="2">
    <source>
        <dbReference type="SAM" id="Phobius"/>
    </source>
</evidence>
<accession>A0ABP3MZF0</accession>
<name>A0ABP3MZF0_9BURK</name>
<protein>
    <submittedName>
        <fullName evidence="3">Uncharacterized protein</fullName>
    </submittedName>
</protein>
<dbReference type="EMBL" id="BAAAEN010000033">
    <property type="protein sequence ID" value="GAA0529469.1"/>
    <property type="molecule type" value="Genomic_DNA"/>
</dbReference>
<dbReference type="RefSeq" id="WP_343928563.1">
    <property type="nucleotide sequence ID" value="NZ_BAAAEN010000033.1"/>
</dbReference>
<keyword evidence="4" id="KW-1185">Reference proteome</keyword>
<evidence type="ECO:0000313" key="3">
    <source>
        <dbReference type="EMBL" id="GAA0529469.1"/>
    </source>
</evidence>
<organism evidence="3 4">
    <name type="scientific">Pigmentiphaga daeguensis</name>
    <dbReference type="NCBI Taxonomy" id="414049"/>
    <lineage>
        <taxon>Bacteria</taxon>
        <taxon>Pseudomonadati</taxon>
        <taxon>Pseudomonadota</taxon>
        <taxon>Betaproteobacteria</taxon>
        <taxon>Burkholderiales</taxon>
        <taxon>Alcaligenaceae</taxon>
        <taxon>Pigmentiphaga</taxon>
    </lineage>
</organism>
<feature type="transmembrane region" description="Helical" evidence="2">
    <location>
        <begin position="66"/>
        <end position="83"/>
    </location>
</feature>
<keyword evidence="2" id="KW-1133">Transmembrane helix</keyword>
<evidence type="ECO:0000313" key="4">
    <source>
        <dbReference type="Proteomes" id="UP001501706"/>
    </source>
</evidence>
<dbReference type="Proteomes" id="UP001501706">
    <property type="component" value="Unassembled WGS sequence"/>
</dbReference>
<comment type="caution">
    <text evidence="3">The sequence shown here is derived from an EMBL/GenBank/DDBJ whole genome shotgun (WGS) entry which is preliminary data.</text>
</comment>
<keyword evidence="2" id="KW-0472">Membrane</keyword>